<sequence>MSITQTAYPSLEAAKAAANDMAKTQGFALATRTSKMDGAGVVKYLILRCSKAGQFRQDPNVLSTHETKRRCRKTSQKTGCKLTVITSYNGALNKWLVRMPSGSGHNHALLPPQAHTKYRIEAVTARLGDIVALYNDGIALVDIAARLRAAAAPDDDIATITSQDVRNARSRHRRDEEMAYTP</sequence>
<dbReference type="RefSeq" id="XP_047837409.1">
    <property type="nucleotide sequence ID" value="XM_047981448.1"/>
</dbReference>
<dbReference type="Pfam" id="PF03101">
    <property type="entry name" value="FAR1"/>
    <property type="match status" value="1"/>
</dbReference>
<gene>
    <name evidence="3" type="ORF">JDV02_000617</name>
</gene>
<dbReference type="Proteomes" id="UP000829364">
    <property type="component" value="Chromosome 1"/>
</dbReference>
<dbReference type="InterPro" id="IPR004330">
    <property type="entry name" value="FAR1_DNA_bnd_dom"/>
</dbReference>
<protein>
    <recommendedName>
        <fullName evidence="2">FAR1 domain-containing protein</fullName>
    </recommendedName>
</protein>
<reference evidence="3" key="1">
    <citation type="submission" date="2021-11" db="EMBL/GenBank/DDBJ databases">
        <title>Purpureocillium_takamizusanense_genome.</title>
        <authorList>
            <person name="Nguyen N.-H."/>
        </authorList>
    </citation>
    <scope>NUCLEOTIDE SEQUENCE</scope>
    <source>
        <strain evidence="3">PT3</strain>
    </source>
</reference>
<evidence type="ECO:0000259" key="2">
    <source>
        <dbReference type="Pfam" id="PF03101"/>
    </source>
</evidence>
<dbReference type="KEGG" id="ptkz:JDV02_000617"/>
<dbReference type="PANTHER" id="PTHR47718">
    <property type="entry name" value="OS01G0519700 PROTEIN"/>
    <property type="match status" value="1"/>
</dbReference>
<proteinExistence type="predicted"/>
<feature type="compositionally biased region" description="Basic and acidic residues" evidence="1">
    <location>
        <begin position="173"/>
        <end position="182"/>
    </location>
</feature>
<feature type="domain" description="FAR1" evidence="2">
    <location>
        <begin position="20"/>
        <end position="111"/>
    </location>
</feature>
<organism evidence="3 4">
    <name type="scientific">Purpureocillium takamizusanense</name>
    <dbReference type="NCBI Taxonomy" id="2060973"/>
    <lineage>
        <taxon>Eukaryota</taxon>
        <taxon>Fungi</taxon>
        <taxon>Dikarya</taxon>
        <taxon>Ascomycota</taxon>
        <taxon>Pezizomycotina</taxon>
        <taxon>Sordariomycetes</taxon>
        <taxon>Hypocreomycetidae</taxon>
        <taxon>Hypocreales</taxon>
        <taxon>Ophiocordycipitaceae</taxon>
        <taxon>Purpureocillium</taxon>
    </lineage>
</organism>
<dbReference type="GeneID" id="72062582"/>
<keyword evidence="4" id="KW-1185">Reference proteome</keyword>
<dbReference type="AlphaFoldDB" id="A0A9Q8Q599"/>
<name>A0A9Q8Q599_9HYPO</name>
<evidence type="ECO:0000313" key="4">
    <source>
        <dbReference type="Proteomes" id="UP000829364"/>
    </source>
</evidence>
<accession>A0A9Q8Q599</accession>
<dbReference type="PANTHER" id="PTHR47718:SF13">
    <property type="entry name" value="OS09G0290500 PROTEIN"/>
    <property type="match status" value="1"/>
</dbReference>
<evidence type="ECO:0000313" key="3">
    <source>
        <dbReference type="EMBL" id="UNI13928.1"/>
    </source>
</evidence>
<dbReference type="OrthoDB" id="7881616at2759"/>
<feature type="region of interest" description="Disordered" evidence="1">
    <location>
        <begin position="162"/>
        <end position="182"/>
    </location>
</feature>
<dbReference type="EMBL" id="CP086354">
    <property type="protein sequence ID" value="UNI13928.1"/>
    <property type="molecule type" value="Genomic_DNA"/>
</dbReference>
<evidence type="ECO:0000256" key="1">
    <source>
        <dbReference type="SAM" id="MobiDB-lite"/>
    </source>
</evidence>